<dbReference type="CDD" id="cd02230">
    <property type="entry name" value="cupin_HP0902-like"/>
    <property type="match status" value="1"/>
</dbReference>
<dbReference type="RefSeq" id="WP_280763076.1">
    <property type="nucleotide sequence ID" value="NZ_JARXVC010000016.1"/>
</dbReference>
<dbReference type="InterPro" id="IPR011051">
    <property type="entry name" value="RmlC_Cupin_sf"/>
</dbReference>
<protein>
    <submittedName>
        <fullName evidence="2">Quercetin dioxygenase-like cupin family protein</fullName>
    </submittedName>
</protein>
<evidence type="ECO:0000313" key="3">
    <source>
        <dbReference type="Proteomes" id="UP001160334"/>
    </source>
</evidence>
<proteinExistence type="predicted"/>
<sequence>MAEETGMVHIEGLSTFAPKEGPTPRIERLSAGPGATVVRLSFAAGQILDDHKAASPIIVQGVSGRVTFETGGSVVTLEPGVAVNLDAGIVHRLEAAEDSVVVLFVLR</sequence>
<evidence type="ECO:0000256" key="1">
    <source>
        <dbReference type="SAM" id="MobiDB-lite"/>
    </source>
</evidence>
<organism evidence="2 3">
    <name type="scientific">Prescottella agglutinans</name>
    <dbReference type="NCBI Taxonomy" id="1644129"/>
    <lineage>
        <taxon>Bacteria</taxon>
        <taxon>Bacillati</taxon>
        <taxon>Actinomycetota</taxon>
        <taxon>Actinomycetes</taxon>
        <taxon>Mycobacteriales</taxon>
        <taxon>Nocardiaceae</taxon>
        <taxon>Prescottella</taxon>
    </lineage>
</organism>
<dbReference type="InterPro" id="IPR014710">
    <property type="entry name" value="RmlC-like_jellyroll"/>
</dbReference>
<evidence type="ECO:0000313" key="2">
    <source>
        <dbReference type="EMBL" id="MDH6283821.1"/>
    </source>
</evidence>
<dbReference type="EMBL" id="JARXVC010000016">
    <property type="protein sequence ID" value="MDH6283821.1"/>
    <property type="molecule type" value="Genomic_DNA"/>
</dbReference>
<reference evidence="2 3" key="1">
    <citation type="submission" date="2023-04" db="EMBL/GenBank/DDBJ databases">
        <title>Forest soil microbial communities from Buena Vista Peninsula, Colon Province, Panama.</title>
        <authorList>
            <person name="Bouskill N."/>
        </authorList>
    </citation>
    <scope>NUCLEOTIDE SEQUENCE [LARGE SCALE GENOMIC DNA]</scope>
    <source>
        <strain evidence="2 3">CFH S0262</strain>
    </source>
</reference>
<keyword evidence="3" id="KW-1185">Reference proteome</keyword>
<feature type="region of interest" description="Disordered" evidence="1">
    <location>
        <begin position="1"/>
        <end position="24"/>
    </location>
</feature>
<gene>
    <name evidence="2" type="ORF">M2280_005072</name>
</gene>
<dbReference type="Proteomes" id="UP001160334">
    <property type="component" value="Unassembled WGS sequence"/>
</dbReference>
<comment type="caution">
    <text evidence="2">The sequence shown here is derived from an EMBL/GenBank/DDBJ whole genome shotgun (WGS) entry which is preliminary data.</text>
</comment>
<name>A0ABT6MJ44_9NOCA</name>
<dbReference type="SUPFAM" id="SSF51182">
    <property type="entry name" value="RmlC-like cupins"/>
    <property type="match status" value="1"/>
</dbReference>
<dbReference type="Gene3D" id="2.60.120.10">
    <property type="entry name" value="Jelly Rolls"/>
    <property type="match status" value="1"/>
</dbReference>
<accession>A0ABT6MJ44</accession>